<feature type="signal peptide" evidence="2">
    <location>
        <begin position="1"/>
        <end position="20"/>
    </location>
</feature>
<dbReference type="InterPro" id="IPR008969">
    <property type="entry name" value="CarboxyPept-like_regulatory"/>
</dbReference>
<protein>
    <submittedName>
        <fullName evidence="3">CarboxypepD_reg-like domain-containing protein</fullName>
    </submittedName>
</protein>
<dbReference type="SUPFAM" id="SSF49464">
    <property type="entry name" value="Carboxypeptidase regulatory domain-like"/>
    <property type="match status" value="1"/>
</dbReference>
<dbReference type="AlphaFoldDB" id="A0A238WV90"/>
<feature type="region of interest" description="Disordered" evidence="1">
    <location>
        <begin position="147"/>
        <end position="166"/>
    </location>
</feature>
<keyword evidence="4" id="KW-1185">Reference proteome</keyword>
<gene>
    <name evidence="3" type="ORF">SAMN06265371_10476</name>
</gene>
<evidence type="ECO:0000313" key="3">
    <source>
        <dbReference type="EMBL" id="SNR50485.1"/>
    </source>
</evidence>
<name>A0A238WV90_9FLAO</name>
<organism evidence="3 4">
    <name type="scientific">Lutibacter agarilyticus</name>
    <dbReference type="NCBI Taxonomy" id="1109740"/>
    <lineage>
        <taxon>Bacteria</taxon>
        <taxon>Pseudomonadati</taxon>
        <taxon>Bacteroidota</taxon>
        <taxon>Flavobacteriia</taxon>
        <taxon>Flavobacteriales</taxon>
        <taxon>Flavobacteriaceae</taxon>
        <taxon>Lutibacter</taxon>
    </lineage>
</organism>
<keyword evidence="2" id="KW-0732">Signal</keyword>
<reference evidence="3 4" key="1">
    <citation type="submission" date="2017-06" db="EMBL/GenBank/DDBJ databases">
        <authorList>
            <person name="Kim H.J."/>
            <person name="Triplett B.A."/>
        </authorList>
    </citation>
    <scope>NUCLEOTIDE SEQUENCE [LARGE SCALE GENOMIC DNA]</scope>
    <source>
        <strain evidence="3 4">DSM 29150</strain>
    </source>
</reference>
<dbReference type="EMBL" id="FZNT01000004">
    <property type="protein sequence ID" value="SNR50485.1"/>
    <property type="molecule type" value="Genomic_DNA"/>
</dbReference>
<accession>A0A238WV90</accession>
<feature type="chain" id="PRO_5012557008" evidence="2">
    <location>
        <begin position="21"/>
        <end position="259"/>
    </location>
</feature>
<sequence>MKLKLTYCILLFFLLFTSYAQEKMVSLTGTITSNSKAIENVHVYNITKRIGAVTNNLGKFQINASFKDTLYVSSLQYKKTTVVVTAINIDTKELVIGLTPVVNELDEVFLRHLTGNLKADMANKPKDNTPKIGYVYHKKDLYKTLPPDSYEKSKRPDAQSITDPLGPLSGGAGLPDKRYQALLKQKREFALRKKFPEKLKNEFGIEYFTNDLKIKETQINNFLTYCEYFEIFEKYYNNNILEVIQILKDESKTYNNIKR</sequence>
<proteinExistence type="predicted"/>
<evidence type="ECO:0000256" key="2">
    <source>
        <dbReference type="SAM" id="SignalP"/>
    </source>
</evidence>
<dbReference type="RefSeq" id="WP_217900260.1">
    <property type="nucleotide sequence ID" value="NZ_FZNT01000004.1"/>
</dbReference>
<evidence type="ECO:0000256" key="1">
    <source>
        <dbReference type="SAM" id="MobiDB-lite"/>
    </source>
</evidence>
<dbReference type="Pfam" id="PF13715">
    <property type="entry name" value="CarbopepD_reg_2"/>
    <property type="match status" value="1"/>
</dbReference>
<dbReference type="Proteomes" id="UP000198384">
    <property type="component" value="Unassembled WGS sequence"/>
</dbReference>
<evidence type="ECO:0000313" key="4">
    <source>
        <dbReference type="Proteomes" id="UP000198384"/>
    </source>
</evidence>